<reference evidence="1" key="2">
    <citation type="journal article" date="2015" name="Data Brief">
        <title>Shoot transcriptome of the giant reed, Arundo donax.</title>
        <authorList>
            <person name="Barrero R.A."/>
            <person name="Guerrero F.D."/>
            <person name="Moolhuijzen P."/>
            <person name="Goolsby J.A."/>
            <person name="Tidwell J."/>
            <person name="Bellgard S.E."/>
            <person name="Bellgard M.I."/>
        </authorList>
    </citation>
    <scope>NUCLEOTIDE SEQUENCE</scope>
    <source>
        <tissue evidence="1">Shoot tissue taken approximately 20 cm above the soil surface</tissue>
    </source>
</reference>
<proteinExistence type="predicted"/>
<accession>A0A0A8YUM4</accession>
<name>A0A0A8YUM4_ARUDO</name>
<organism evidence="1">
    <name type="scientific">Arundo donax</name>
    <name type="common">Giant reed</name>
    <name type="synonym">Donax arundinaceus</name>
    <dbReference type="NCBI Taxonomy" id="35708"/>
    <lineage>
        <taxon>Eukaryota</taxon>
        <taxon>Viridiplantae</taxon>
        <taxon>Streptophyta</taxon>
        <taxon>Embryophyta</taxon>
        <taxon>Tracheophyta</taxon>
        <taxon>Spermatophyta</taxon>
        <taxon>Magnoliopsida</taxon>
        <taxon>Liliopsida</taxon>
        <taxon>Poales</taxon>
        <taxon>Poaceae</taxon>
        <taxon>PACMAD clade</taxon>
        <taxon>Arundinoideae</taxon>
        <taxon>Arundineae</taxon>
        <taxon>Arundo</taxon>
    </lineage>
</organism>
<reference evidence="1" key="1">
    <citation type="submission" date="2014-09" db="EMBL/GenBank/DDBJ databases">
        <authorList>
            <person name="Magalhaes I.L.F."/>
            <person name="Oliveira U."/>
            <person name="Santos F.R."/>
            <person name="Vidigal T.H.D.A."/>
            <person name="Brescovit A.D."/>
            <person name="Santos A.J."/>
        </authorList>
    </citation>
    <scope>NUCLEOTIDE SEQUENCE</scope>
    <source>
        <tissue evidence="1">Shoot tissue taken approximately 20 cm above the soil surface</tissue>
    </source>
</reference>
<dbReference type="EMBL" id="GBRH01267584">
    <property type="protein sequence ID" value="JAD30311.1"/>
    <property type="molecule type" value="Transcribed_RNA"/>
</dbReference>
<protein>
    <submittedName>
        <fullName evidence="1">Uncharacterized protein</fullName>
    </submittedName>
</protein>
<sequence>MRAAAESEP</sequence>
<evidence type="ECO:0000313" key="1">
    <source>
        <dbReference type="EMBL" id="JAD30311.1"/>
    </source>
</evidence>